<evidence type="ECO:0000313" key="2">
    <source>
        <dbReference type="EMBL" id="CAL1411518.1"/>
    </source>
</evidence>
<organism evidence="2 3">
    <name type="scientific">Linum trigynum</name>
    <dbReference type="NCBI Taxonomy" id="586398"/>
    <lineage>
        <taxon>Eukaryota</taxon>
        <taxon>Viridiplantae</taxon>
        <taxon>Streptophyta</taxon>
        <taxon>Embryophyta</taxon>
        <taxon>Tracheophyta</taxon>
        <taxon>Spermatophyta</taxon>
        <taxon>Magnoliopsida</taxon>
        <taxon>eudicotyledons</taxon>
        <taxon>Gunneridae</taxon>
        <taxon>Pentapetalae</taxon>
        <taxon>rosids</taxon>
        <taxon>fabids</taxon>
        <taxon>Malpighiales</taxon>
        <taxon>Linaceae</taxon>
        <taxon>Linum</taxon>
    </lineage>
</organism>
<keyword evidence="3" id="KW-1185">Reference proteome</keyword>
<name>A0AAV2GPE9_9ROSI</name>
<gene>
    <name evidence="2" type="ORF">LTRI10_LOCUS50869</name>
</gene>
<evidence type="ECO:0000256" key="1">
    <source>
        <dbReference type="SAM" id="MobiDB-lite"/>
    </source>
</evidence>
<accession>A0AAV2GPE9</accession>
<sequence>MATADVASSPDVVERRRIAMEVLFGESPISGGEEEDMAIQSDDGSGIVGDQSVEEGFVGDAFDNSDEGEGEFFHAVVVLSLQW</sequence>
<proteinExistence type="predicted"/>
<reference evidence="2 3" key="1">
    <citation type="submission" date="2024-04" db="EMBL/GenBank/DDBJ databases">
        <authorList>
            <person name="Fracassetti M."/>
        </authorList>
    </citation>
    <scope>NUCLEOTIDE SEQUENCE [LARGE SCALE GENOMIC DNA]</scope>
</reference>
<feature type="region of interest" description="Disordered" evidence="1">
    <location>
        <begin position="26"/>
        <end position="50"/>
    </location>
</feature>
<dbReference type="EMBL" id="OZ034822">
    <property type="protein sequence ID" value="CAL1411518.1"/>
    <property type="molecule type" value="Genomic_DNA"/>
</dbReference>
<evidence type="ECO:0000313" key="3">
    <source>
        <dbReference type="Proteomes" id="UP001497516"/>
    </source>
</evidence>
<protein>
    <submittedName>
        <fullName evidence="2">Uncharacterized protein</fullName>
    </submittedName>
</protein>
<dbReference type="Proteomes" id="UP001497516">
    <property type="component" value="Chromosome 9"/>
</dbReference>
<dbReference type="AlphaFoldDB" id="A0AAV2GPE9"/>